<dbReference type="EMBL" id="UOFC01000168">
    <property type="protein sequence ID" value="VAW47859.1"/>
    <property type="molecule type" value="Genomic_DNA"/>
</dbReference>
<dbReference type="InterPro" id="IPR010280">
    <property type="entry name" value="U5_MeTrfase_fam"/>
</dbReference>
<dbReference type="InterPro" id="IPR029063">
    <property type="entry name" value="SAM-dependent_MTases_sf"/>
</dbReference>
<keyword evidence="1" id="KW-0004">4Fe-4S</keyword>
<organism evidence="6">
    <name type="scientific">hydrothermal vent metagenome</name>
    <dbReference type="NCBI Taxonomy" id="652676"/>
    <lineage>
        <taxon>unclassified sequences</taxon>
        <taxon>metagenomes</taxon>
        <taxon>ecological metagenomes</taxon>
    </lineage>
</organism>
<dbReference type="AlphaFoldDB" id="A0A3B0WER9"/>
<keyword evidence="4" id="KW-0949">S-adenosyl-L-methionine</keyword>
<dbReference type="PANTHER" id="PTHR11061:SF49">
    <property type="entry name" value="23S RRNA (URACIL(1939)-C(5))-METHYLTRANSFERASE RLMD"/>
    <property type="match status" value="1"/>
</dbReference>
<evidence type="ECO:0000256" key="3">
    <source>
        <dbReference type="ARBA" id="ARBA00022679"/>
    </source>
</evidence>
<dbReference type="Gene3D" id="2.40.50.1070">
    <property type="match status" value="1"/>
</dbReference>
<evidence type="ECO:0000259" key="5">
    <source>
        <dbReference type="PROSITE" id="PS50926"/>
    </source>
</evidence>
<dbReference type="GO" id="GO:0070041">
    <property type="term" value="F:rRNA (uridine-C5-)-methyltransferase activity"/>
    <property type="evidence" value="ECO:0007669"/>
    <property type="project" value="TreeGrafter"/>
</dbReference>
<dbReference type="SUPFAM" id="SSF53335">
    <property type="entry name" value="S-adenosyl-L-methionine-dependent methyltransferases"/>
    <property type="match status" value="1"/>
</dbReference>
<evidence type="ECO:0000256" key="1">
    <source>
        <dbReference type="ARBA" id="ARBA00022485"/>
    </source>
</evidence>
<reference evidence="6" key="1">
    <citation type="submission" date="2018-06" db="EMBL/GenBank/DDBJ databases">
        <authorList>
            <person name="Zhirakovskaya E."/>
        </authorList>
    </citation>
    <scope>NUCLEOTIDE SEQUENCE</scope>
</reference>
<dbReference type="NCBIfam" id="TIGR00479">
    <property type="entry name" value="rumA"/>
    <property type="match status" value="1"/>
</dbReference>
<dbReference type="CDD" id="cd02440">
    <property type="entry name" value="AdoMet_MTases"/>
    <property type="match status" value="1"/>
</dbReference>
<accession>A0A3B0WER9</accession>
<sequence length="419" mass="47423">MTSKNTRIETLLINGLTHDGRGVGHFEGKTIFVKGAVPDDTVTVKIIKHHENFDDADCLEIKTPSPNRVTPFCPVYAECGGCQLQHLSLDAQRHWKNKHFMTLLTQSVDTQQCKTTLPIVGDDTYYRRRARLSLIISKKDKVARLGFKQKSSNDIVDIDHCPVLTTGLNQAIKTHKPALLKLASRAYKEVPLIEADNGIFVPPNLNKNTLQDQPYYTLKMASKTLKIEFPQDGFIQINQALNEKMIPQALSWLNLQPNHKVLDLFCGVGNFTLPIAQKVHTTIGIEGEQDLVNIATHNAKQNTLDSVNFYKGNLFEDMTPQPWFKKQIYDRILLDPGRQGAFNLCKYLGKLKAHIIVYVSCNAATLIRDIKELEKQGYRLTQAGIIDMFPHTTHTEVMVQLTRTHKTLKKPKSKPTFKI</sequence>
<dbReference type="PANTHER" id="PTHR11061">
    <property type="entry name" value="RNA M5U METHYLTRANSFERASE"/>
    <property type="match status" value="1"/>
</dbReference>
<name>A0A3B0WER9_9ZZZZ</name>
<evidence type="ECO:0000256" key="2">
    <source>
        <dbReference type="ARBA" id="ARBA00022603"/>
    </source>
</evidence>
<keyword evidence="3 6" id="KW-0808">Transferase</keyword>
<gene>
    <name evidence="6" type="ORF">MNBD_GAMMA03-1952</name>
</gene>
<dbReference type="GO" id="GO:0051539">
    <property type="term" value="F:4 iron, 4 sulfur cluster binding"/>
    <property type="evidence" value="ECO:0007669"/>
    <property type="project" value="UniProtKB-KW"/>
</dbReference>
<evidence type="ECO:0000256" key="4">
    <source>
        <dbReference type="ARBA" id="ARBA00022691"/>
    </source>
</evidence>
<dbReference type="Pfam" id="PF01938">
    <property type="entry name" value="TRAM"/>
    <property type="match status" value="1"/>
</dbReference>
<protein>
    <submittedName>
        <fullName evidence="6">23S rRNA (Uracil(1939)-C(5))-methyltransferase</fullName>
        <ecNumber evidence="6">2.1.1.190</ecNumber>
    </submittedName>
</protein>
<feature type="domain" description="TRAM" evidence="5">
    <location>
        <begin position="1"/>
        <end position="60"/>
    </location>
</feature>
<dbReference type="GO" id="GO:0070475">
    <property type="term" value="P:rRNA base methylation"/>
    <property type="evidence" value="ECO:0007669"/>
    <property type="project" value="TreeGrafter"/>
</dbReference>
<keyword evidence="2 6" id="KW-0489">Methyltransferase</keyword>
<dbReference type="InterPro" id="IPR012340">
    <property type="entry name" value="NA-bd_OB-fold"/>
</dbReference>
<dbReference type="Pfam" id="PF05958">
    <property type="entry name" value="tRNA_U5-meth_tr"/>
    <property type="match status" value="1"/>
</dbReference>
<keyword evidence="1" id="KW-0408">Iron</keyword>
<keyword evidence="1" id="KW-0479">Metal-binding</keyword>
<dbReference type="EC" id="2.1.1.190" evidence="6"/>
<dbReference type="Gene3D" id="2.40.50.140">
    <property type="entry name" value="Nucleic acid-binding proteins"/>
    <property type="match status" value="1"/>
</dbReference>
<dbReference type="PROSITE" id="PS50926">
    <property type="entry name" value="TRAM"/>
    <property type="match status" value="1"/>
</dbReference>
<dbReference type="FunFam" id="2.40.50.140:FF:000097">
    <property type="entry name" value="23S rRNA (uracil(1939)-C(5))-methyltransferase RlmD"/>
    <property type="match status" value="1"/>
</dbReference>
<dbReference type="PROSITE" id="PS51687">
    <property type="entry name" value="SAM_MT_RNA_M5U"/>
    <property type="match status" value="1"/>
</dbReference>
<dbReference type="SUPFAM" id="SSF50249">
    <property type="entry name" value="Nucleic acid-binding proteins"/>
    <property type="match status" value="1"/>
</dbReference>
<dbReference type="Gene3D" id="3.40.50.150">
    <property type="entry name" value="Vaccinia Virus protein VP39"/>
    <property type="match status" value="2"/>
</dbReference>
<evidence type="ECO:0000313" key="6">
    <source>
        <dbReference type="EMBL" id="VAW47859.1"/>
    </source>
</evidence>
<keyword evidence="1" id="KW-0411">Iron-sulfur</keyword>
<dbReference type="InterPro" id="IPR030391">
    <property type="entry name" value="MeTrfase_TrmA_CS"/>
</dbReference>
<proteinExistence type="predicted"/>
<dbReference type="InterPro" id="IPR002792">
    <property type="entry name" value="TRAM_dom"/>
</dbReference>
<dbReference type="PROSITE" id="PS01231">
    <property type="entry name" value="TRMA_2"/>
    <property type="match status" value="1"/>
</dbReference>